<reference evidence="1 2" key="1">
    <citation type="submission" date="2019-01" db="EMBL/GenBank/DDBJ databases">
        <title>Complete genome sequence of Cohnella hallensis HS21 isolated from Korean fir (Abies koreana) rhizospheric soil.</title>
        <authorList>
            <person name="Jiang L."/>
            <person name="Kang S.W."/>
            <person name="Kim S."/>
            <person name="Jung J."/>
            <person name="Kim C.Y."/>
            <person name="Kim D.H."/>
            <person name="Kim S.W."/>
            <person name="Lee J."/>
        </authorList>
    </citation>
    <scope>NUCLEOTIDE SEQUENCE [LARGE SCALE GENOMIC DNA]</scope>
    <source>
        <strain evidence="1 2">HS21</strain>
    </source>
</reference>
<dbReference type="Pfam" id="PF10934">
    <property type="entry name" value="Sheath_initiator"/>
    <property type="match status" value="1"/>
</dbReference>
<dbReference type="EMBL" id="AP019400">
    <property type="protein sequence ID" value="BBI32493.1"/>
    <property type="molecule type" value="Genomic_DNA"/>
</dbReference>
<evidence type="ECO:0000313" key="2">
    <source>
        <dbReference type="Proteomes" id="UP000289856"/>
    </source>
</evidence>
<dbReference type="Proteomes" id="UP000289856">
    <property type="component" value="Chromosome"/>
</dbReference>
<accession>A0A3T1D310</accession>
<evidence type="ECO:0008006" key="3">
    <source>
        <dbReference type="Google" id="ProtNLM"/>
    </source>
</evidence>
<protein>
    <recommendedName>
        <fullName evidence="3">Phage protein</fullName>
    </recommendedName>
</protein>
<evidence type="ECO:0000313" key="1">
    <source>
        <dbReference type="EMBL" id="BBI32493.1"/>
    </source>
</evidence>
<dbReference type="AlphaFoldDB" id="A0A3T1D310"/>
<dbReference type="KEGG" id="cohn:KCTCHS21_18920"/>
<dbReference type="InterPro" id="IPR020288">
    <property type="entry name" value="Sheath_initiator"/>
</dbReference>
<proteinExistence type="predicted"/>
<gene>
    <name evidence="1" type="ORF">KCTCHS21_18920</name>
</gene>
<name>A0A3T1D310_9BACL</name>
<sequence length="143" mass="16533">MLPQITQLMFDNNEETATETVHKTFDWDFDVGDFRTRDGRIVELEGLEYLKVWIQKAIRTVRDTLIYDGEDYGSEHTSLIGRNFNKSFAQSEYERMIREALVENDAISGVENFAFGQAGSRLEISFDVRSIYGDMREAVLSDE</sequence>
<keyword evidence="2" id="KW-1185">Reference proteome</keyword>
<organism evidence="1 2">
    <name type="scientific">Cohnella abietis</name>
    <dbReference type="NCBI Taxonomy" id="2507935"/>
    <lineage>
        <taxon>Bacteria</taxon>
        <taxon>Bacillati</taxon>
        <taxon>Bacillota</taxon>
        <taxon>Bacilli</taxon>
        <taxon>Bacillales</taxon>
        <taxon>Paenibacillaceae</taxon>
        <taxon>Cohnella</taxon>
    </lineage>
</organism>